<protein>
    <submittedName>
        <fullName evidence="2">Uncharacterized protein</fullName>
    </submittedName>
</protein>
<name>A0A5K3G2X8_MESCO</name>
<feature type="region of interest" description="Disordered" evidence="1">
    <location>
        <begin position="24"/>
        <end position="53"/>
    </location>
</feature>
<evidence type="ECO:0000256" key="1">
    <source>
        <dbReference type="SAM" id="MobiDB-lite"/>
    </source>
</evidence>
<accession>A0A5K3G2X8</accession>
<proteinExistence type="predicted"/>
<reference evidence="2" key="1">
    <citation type="submission" date="2019-11" db="UniProtKB">
        <authorList>
            <consortium name="WormBaseParasite"/>
        </authorList>
    </citation>
    <scope>IDENTIFICATION</scope>
</reference>
<organism evidence="2">
    <name type="scientific">Mesocestoides corti</name>
    <name type="common">Flatworm</name>
    <dbReference type="NCBI Taxonomy" id="53468"/>
    <lineage>
        <taxon>Eukaryota</taxon>
        <taxon>Metazoa</taxon>
        <taxon>Spiralia</taxon>
        <taxon>Lophotrochozoa</taxon>
        <taxon>Platyhelminthes</taxon>
        <taxon>Cestoda</taxon>
        <taxon>Eucestoda</taxon>
        <taxon>Cyclophyllidea</taxon>
        <taxon>Mesocestoididae</taxon>
        <taxon>Mesocestoides</taxon>
    </lineage>
</organism>
<evidence type="ECO:0000313" key="2">
    <source>
        <dbReference type="WBParaSite" id="MCU_014625-RA"/>
    </source>
</evidence>
<dbReference type="WBParaSite" id="MCU_014625-RA">
    <property type="protein sequence ID" value="MCU_014625-RA"/>
    <property type="gene ID" value="MCU_014625"/>
</dbReference>
<dbReference type="AlphaFoldDB" id="A0A5K3G2X8"/>
<sequence length="53" mass="5634">MWGAQCGEPSQKLRTASLLRGRQCGVGSGRRHVGPPGLSQSRVPLCSNGMRGR</sequence>